<feature type="domain" description="Xylose isomerase-like TIM barrel" evidence="3">
    <location>
        <begin position="430"/>
        <end position="662"/>
    </location>
</feature>
<dbReference type="AlphaFoldDB" id="A0A1I2GH52"/>
<dbReference type="STRING" id="1003.SAMN04488541_101863"/>
<dbReference type="InterPro" id="IPR013022">
    <property type="entry name" value="Xyl_isomerase-like_TIM-brl"/>
</dbReference>
<feature type="chain" id="PRO_5011555045" evidence="2">
    <location>
        <begin position="24"/>
        <end position="664"/>
    </location>
</feature>
<gene>
    <name evidence="4" type="ORF">SAMN04488541_101863</name>
</gene>
<keyword evidence="5" id="KW-1185">Reference proteome</keyword>
<evidence type="ECO:0000313" key="5">
    <source>
        <dbReference type="Proteomes" id="UP000199513"/>
    </source>
</evidence>
<dbReference type="EMBL" id="FONY01000018">
    <property type="protein sequence ID" value="SFF16558.1"/>
    <property type="molecule type" value="Genomic_DNA"/>
</dbReference>
<evidence type="ECO:0000256" key="2">
    <source>
        <dbReference type="SAM" id="SignalP"/>
    </source>
</evidence>
<sequence length="664" mass="75228">MKNSIALTVSLWICIHLANLSFAQNWKFYSTSNRKIEKPWTSTQQTASLILDIDKDGVNDFVVACRQSAPALIWYQRTQKGWQRQVIEKEMLNIEAGGACYDIDNDGDQDIVFGGDWQSNEVWWWENPYPNYENSWKRYAIKKSGKNQHHDQIFGDFKGTGKAQLVFWNQGEKTLFIADIPENPKSQAAWNLKLLFTGEAGSQNEGLAKADIDNDGITDLLAGSYWFKYQGNDSFKAVPIAQQGGRVAVGKFKAGRYPQVVIASGDTNGDVMLYECAENPMESANWKGRKLIDRQLIHAHSLDLADVNGDGNLDIFVAEMAKWSEKESKPDHPKAEALILYGDGVGNFKATNFQKGMGFHEAKVADLDGDGDMDILNKPYNWKTPRLDIWLQNDTGKPKPTISQYVEQHLGLQLYSLRNQITKDNLPEMLQLVKSWGINHIEGHNLYGLSPEDFAKEVKKAGLQCKGFLFGYEKFRDDVKSIIRDAKLMGVTEVGCAWIPHKGTDFTREDAEKAIQVFNTAGEMLKKEGIKFFYHIHGYEFVPSPEGTLFDLMVQKTNPDFCNFEMDIYWTFHGGQNPALLLRKYPNRFLCFHLKDMKIGEPIGLLTGSAPVESDVTIGTGQLPMEEIMREISQVNGRMLYIEDESSRSMQQIPQSVKFLKSLK</sequence>
<dbReference type="Gene3D" id="3.20.20.150">
    <property type="entry name" value="Divalent-metal-dependent TIM barrel enzymes"/>
    <property type="match status" value="1"/>
</dbReference>
<dbReference type="InterPro" id="IPR028994">
    <property type="entry name" value="Integrin_alpha_N"/>
</dbReference>
<accession>A0A1I2GH52</accession>
<dbReference type="SUPFAM" id="SSF69318">
    <property type="entry name" value="Integrin alpha N-terminal domain"/>
    <property type="match status" value="1"/>
</dbReference>
<dbReference type="Pfam" id="PF01261">
    <property type="entry name" value="AP_endonuc_2"/>
    <property type="match status" value="1"/>
</dbReference>
<keyword evidence="1 2" id="KW-0732">Signal</keyword>
<feature type="signal peptide" evidence="2">
    <location>
        <begin position="1"/>
        <end position="23"/>
    </location>
</feature>
<dbReference type="InterPro" id="IPR013517">
    <property type="entry name" value="FG-GAP"/>
</dbReference>
<dbReference type="Pfam" id="PF13517">
    <property type="entry name" value="FG-GAP_3"/>
    <property type="match status" value="1"/>
</dbReference>
<dbReference type="Proteomes" id="UP000199513">
    <property type="component" value="Unassembled WGS sequence"/>
</dbReference>
<evidence type="ECO:0000259" key="3">
    <source>
        <dbReference type="Pfam" id="PF01261"/>
    </source>
</evidence>
<dbReference type="GO" id="GO:0016853">
    <property type="term" value="F:isomerase activity"/>
    <property type="evidence" value="ECO:0007669"/>
    <property type="project" value="UniProtKB-KW"/>
</dbReference>
<keyword evidence="4" id="KW-0413">Isomerase</keyword>
<evidence type="ECO:0000313" key="4">
    <source>
        <dbReference type="EMBL" id="SFF16558.1"/>
    </source>
</evidence>
<reference evidence="4 5" key="1">
    <citation type="submission" date="2016-10" db="EMBL/GenBank/DDBJ databases">
        <authorList>
            <person name="de Groot N.N."/>
        </authorList>
    </citation>
    <scope>NUCLEOTIDE SEQUENCE [LARGE SCALE GENOMIC DNA]</scope>
    <source>
        <strain>GEY</strain>
        <strain evidence="5">DSM 9560</strain>
    </source>
</reference>
<organism evidence="4 5">
    <name type="scientific">Thermoflexibacter ruber</name>
    <dbReference type="NCBI Taxonomy" id="1003"/>
    <lineage>
        <taxon>Bacteria</taxon>
        <taxon>Pseudomonadati</taxon>
        <taxon>Bacteroidota</taxon>
        <taxon>Cytophagia</taxon>
        <taxon>Cytophagales</taxon>
        <taxon>Thermoflexibacteraceae</taxon>
        <taxon>Thermoflexibacter</taxon>
    </lineage>
</organism>
<dbReference type="InterPro" id="IPR036237">
    <property type="entry name" value="Xyl_isomerase-like_sf"/>
</dbReference>
<dbReference type="SUPFAM" id="SSF51658">
    <property type="entry name" value="Xylose isomerase-like"/>
    <property type="match status" value="1"/>
</dbReference>
<dbReference type="PANTHER" id="PTHR44103">
    <property type="entry name" value="PROPROTEIN CONVERTASE P"/>
    <property type="match status" value="1"/>
</dbReference>
<protein>
    <submittedName>
        <fullName evidence="4">Sugar phosphate isomerase/epimerase</fullName>
    </submittedName>
</protein>
<dbReference type="Gene3D" id="2.130.10.130">
    <property type="entry name" value="Integrin alpha, N-terminal"/>
    <property type="match status" value="1"/>
</dbReference>
<evidence type="ECO:0000256" key="1">
    <source>
        <dbReference type="ARBA" id="ARBA00022729"/>
    </source>
</evidence>
<proteinExistence type="predicted"/>
<dbReference type="PANTHER" id="PTHR44103:SF1">
    <property type="entry name" value="PROPROTEIN CONVERTASE P"/>
    <property type="match status" value="1"/>
</dbReference>
<dbReference type="RefSeq" id="WP_177217348.1">
    <property type="nucleotide sequence ID" value="NZ_FONY01000018.1"/>
</dbReference>
<name>A0A1I2GH52_9BACT</name>